<evidence type="ECO:0000256" key="4">
    <source>
        <dbReference type="ARBA" id="ARBA00022729"/>
    </source>
</evidence>
<dbReference type="Proteomes" id="UP000274033">
    <property type="component" value="Unassembled WGS sequence"/>
</dbReference>
<dbReference type="Pfam" id="PF05504">
    <property type="entry name" value="Spore_GerAC"/>
    <property type="match status" value="1"/>
</dbReference>
<dbReference type="PANTHER" id="PTHR35789:SF1">
    <property type="entry name" value="SPORE GERMINATION PROTEIN B3"/>
    <property type="match status" value="1"/>
</dbReference>
<evidence type="ECO:0000256" key="5">
    <source>
        <dbReference type="ARBA" id="ARBA00023136"/>
    </source>
</evidence>
<keyword evidence="3" id="KW-0309">Germination</keyword>
<keyword evidence="5" id="KW-0472">Membrane</keyword>
<evidence type="ECO:0000259" key="8">
    <source>
        <dbReference type="Pfam" id="PF05504"/>
    </source>
</evidence>
<keyword evidence="4" id="KW-0732">Signal</keyword>
<keyword evidence="6" id="KW-0564">Palmitate</keyword>
<evidence type="ECO:0000313" key="10">
    <source>
        <dbReference type="EMBL" id="RQW75638.1"/>
    </source>
</evidence>
<dbReference type="InterPro" id="IPR008844">
    <property type="entry name" value="Spore_GerAC-like"/>
</dbReference>
<dbReference type="Gene3D" id="3.30.300.210">
    <property type="entry name" value="Nutrient germinant receptor protein C, domain 3"/>
    <property type="match status" value="1"/>
</dbReference>
<evidence type="ECO:0000256" key="6">
    <source>
        <dbReference type="ARBA" id="ARBA00023139"/>
    </source>
</evidence>
<dbReference type="Pfam" id="PF25198">
    <property type="entry name" value="Spore_GerAC_N"/>
    <property type="match status" value="1"/>
</dbReference>
<protein>
    <submittedName>
        <fullName evidence="10">Ger(X)C family spore germination protein</fullName>
    </submittedName>
</protein>
<dbReference type="RefSeq" id="WP_124763543.1">
    <property type="nucleotide sequence ID" value="NZ_JAFBDY010000015.1"/>
</dbReference>
<organism evidence="10 11">
    <name type="scientific">Lysinibacillus composti</name>
    <dbReference type="NCBI Taxonomy" id="720633"/>
    <lineage>
        <taxon>Bacteria</taxon>
        <taxon>Bacillati</taxon>
        <taxon>Bacillota</taxon>
        <taxon>Bacilli</taxon>
        <taxon>Bacillales</taxon>
        <taxon>Bacillaceae</taxon>
        <taxon>Lysinibacillus</taxon>
    </lineage>
</organism>
<keyword evidence="7" id="KW-0449">Lipoprotein</keyword>
<gene>
    <name evidence="10" type="ORF">EBB45_05745</name>
</gene>
<comment type="similarity">
    <text evidence="2">Belongs to the GerABKC lipoprotein family.</text>
</comment>
<evidence type="ECO:0000313" key="11">
    <source>
        <dbReference type="Proteomes" id="UP000274033"/>
    </source>
</evidence>
<reference evidence="10 11" key="1">
    <citation type="journal article" date="2013" name="J. Microbiol.">
        <title>Lysinibacillus chungkukjangi sp. nov., isolated from Chungkukjang, Korean fermented soybean food.</title>
        <authorList>
            <person name="Kim S.J."/>
            <person name="Jang Y.H."/>
            <person name="Hamada M."/>
            <person name="Ahn J.H."/>
            <person name="Weon H.Y."/>
            <person name="Suzuki K."/>
            <person name="Whang K.S."/>
            <person name="Kwon S.W."/>
        </authorList>
    </citation>
    <scope>NUCLEOTIDE SEQUENCE [LARGE SCALE GENOMIC DNA]</scope>
    <source>
        <strain evidence="10 11">MCCC 1A12701</strain>
    </source>
</reference>
<dbReference type="PROSITE" id="PS51257">
    <property type="entry name" value="PROKAR_LIPOPROTEIN"/>
    <property type="match status" value="1"/>
</dbReference>
<evidence type="ECO:0000256" key="7">
    <source>
        <dbReference type="ARBA" id="ARBA00023288"/>
    </source>
</evidence>
<dbReference type="GO" id="GO:0016020">
    <property type="term" value="C:membrane"/>
    <property type="evidence" value="ECO:0007669"/>
    <property type="project" value="UniProtKB-SubCell"/>
</dbReference>
<feature type="domain" description="Spore germination protein N-terminal" evidence="9">
    <location>
        <begin position="29"/>
        <end position="202"/>
    </location>
</feature>
<accession>A0A3N9UJR1</accession>
<dbReference type="InterPro" id="IPR038501">
    <property type="entry name" value="Spore_GerAC_C_sf"/>
</dbReference>
<evidence type="ECO:0000256" key="2">
    <source>
        <dbReference type="ARBA" id="ARBA00007886"/>
    </source>
</evidence>
<dbReference type="AlphaFoldDB" id="A0A3N9UJR1"/>
<comment type="caution">
    <text evidence="10">The sequence shown here is derived from an EMBL/GenBank/DDBJ whole genome shotgun (WGS) entry which is preliminary data.</text>
</comment>
<name>A0A3N9UJR1_9BACI</name>
<dbReference type="PANTHER" id="PTHR35789">
    <property type="entry name" value="SPORE GERMINATION PROTEIN B3"/>
    <property type="match status" value="1"/>
</dbReference>
<dbReference type="NCBIfam" id="TIGR02887">
    <property type="entry name" value="spore_ger_x_C"/>
    <property type="match status" value="1"/>
</dbReference>
<comment type="subcellular location">
    <subcellularLocation>
        <location evidence="1">Membrane</location>
        <topology evidence="1">Lipid-anchor</topology>
    </subcellularLocation>
</comment>
<dbReference type="InterPro" id="IPR046953">
    <property type="entry name" value="Spore_GerAC-like_C"/>
</dbReference>
<dbReference type="InterPro" id="IPR057336">
    <property type="entry name" value="GerAC_N"/>
</dbReference>
<feature type="domain" description="Spore germination GerAC-like C-terminal" evidence="8">
    <location>
        <begin position="216"/>
        <end position="372"/>
    </location>
</feature>
<dbReference type="OrthoDB" id="2433998at2"/>
<dbReference type="EMBL" id="RRCT01000003">
    <property type="protein sequence ID" value="RQW75638.1"/>
    <property type="molecule type" value="Genomic_DNA"/>
</dbReference>
<dbReference type="GO" id="GO:0009847">
    <property type="term" value="P:spore germination"/>
    <property type="evidence" value="ECO:0007669"/>
    <property type="project" value="InterPro"/>
</dbReference>
<evidence type="ECO:0000256" key="1">
    <source>
        <dbReference type="ARBA" id="ARBA00004635"/>
    </source>
</evidence>
<sequence length="375" mass="43141">MLKKRNKIKQFFLLIILILTALSGCGEFKDIDKDVFVSMIGIDLSDDPEKPYKVTLKLYVPTSSFKQSPKPEYTYLTKNGKTLTEAIRILETHSDKEIDFGHSKLIVIGEELLNANKSKEIMDFLLRRPDIQMISWLAIGRPSAEEIIKMVPQSETAAYPALFNYFDHNGTDSPYIVTTYLFDFRRKMLETGIDPILPLIEINKEEEHFEVNKSYVLAHDKKPHELSSLDTLIFNMMTRNLDVADLVINEDNQHFIAKIDNINSKYKVKVDAQHQVKLNIDIELFGYISESKDTISNQQLPQYSKMVEAETREKFSDFFIKMLNVGYDPIGFGLAYKSKTLHNKRMSPNEWNEAYKNSKVNIKVMAGIKSTGSIQ</sequence>
<evidence type="ECO:0000259" key="9">
    <source>
        <dbReference type="Pfam" id="PF25198"/>
    </source>
</evidence>
<proteinExistence type="inferred from homology"/>
<keyword evidence="11" id="KW-1185">Reference proteome</keyword>
<evidence type="ECO:0000256" key="3">
    <source>
        <dbReference type="ARBA" id="ARBA00022544"/>
    </source>
</evidence>